<evidence type="ECO:0000259" key="5">
    <source>
        <dbReference type="Pfam" id="PF17384"/>
    </source>
</evidence>
<feature type="region of interest" description="Disordered" evidence="3">
    <location>
        <begin position="152"/>
        <end position="177"/>
    </location>
</feature>
<reference evidence="6" key="1">
    <citation type="submission" date="2018-05" db="EMBL/GenBank/DDBJ databases">
        <authorList>
            <person name="Lanie J.A."/>
            <person name="Ng W.-L."/>
            <person name="Kazmierczak K.M."/>
            <person name="Andrzejewski T.M."/>
            <person name="Davidsen T.M."/>
            <person name="Wayne K.J."/>
            <person name="Tettelin H."/>
            <person name="Glass J.I."/>
            <person name="Rusch D."/>
            <person name="Podicherti R."/>
            <person name="Tsui H.-C.T."/>
            <person name="Winkler M.E."/>
        </authorList>
    </citation>
    <scope>NUCLEOTIDE SEQUENCE</scope>
</reference>
<dbReference type="HAMAP" id="MF_01077">
    <property type="entry name" value="RimP"/>
    <property type="match status" value="1"/>
</dbReference>
<gene>
    <name evidence="6" type="ORF">METZ01_LOCUS31916</name>
</gene>
<dbReference type="InterPro" id="IPR035956">
    <property type="entry name" value="RimP_N_sf"/>
</dbReference>
<accession>A0A381QI89</accession>
<dbReference type="GO" id="GO:0006412">
    <property type="term" value="P:translation"/>
    <property type="evidence" value="ECO:0007669"/>
    <property type="project" value="TreeGrafter"/>
</dbReference>
<dbReference type="AlphaFoldDB" id="A0A381QI89"/>
<evidence type="ECO:0000256" key="1">
    <source>
        <dbReference type="ARBA" id="ARBA00022490"/>
    </source>
</evidence>
<dbReference type="InterPro" id="IPR028998">
    <property type="entry name" value="RimP_C"/>
</dbReference>
<feature type="compositionally biased region" description="Basic and acidic residues" evidence="3">
    <location>
        <begin position="167"/>
        <end position="177"/>
    </location>
</feature>
<evidence type="ECO:0008006" key="7">
    <source>
        <dbReference type="Google" id="ProtNLM"/>
    </source>
</evidence>
<keyword evidence="2" id="KW-0690">Ribosome biogenesis</keyword>
<dbReference type="InterPro" id="IPR003728">
    <property type="entry name" value="Ribosome_maturation_RimP"/>
</dbReference>
<dbReference type="InterPro" id="IPR028989">
    <property type="entry name" value="RimP_N"/>
</dbReference>
<dbReference type="SUPFAM" id="SSF75420">
    <property type="entry name" value="YhbC-like, N-terminal domain"/>
    <property type="match status" value="1"/>
</dbReference>
<name>A0A381QI89_9ZZZZ</name>
<dbReference type="Pfam" id="PF17384">
    <property type="entry name" value="DUF150_C"/>
    <property type="match status" value="1"/>
</dbReference>
<dbReference type="SUPFAM" id="SSF74942">
    <property type="entry name" value="YhbC-like, C-terminal domain"/>
    <property type="match status" value="1"/>
</dbReference>
<dbReference type="Gene3D" id="2.30.30.180">
    <property type="entry name" value="Ribosome maturation factor RimP, C-terminal domain"/>
    <property type="match status" value="1"/>
</dbReference>
<dbReference type="InterPro" id="IPR036847">
    <property type="entry name" value="RimP_C_sf"/>
</dbReference>
<feature type="domain" description="Ribosome maturation factor RimP C-terminal" evidence="5">
    <location>
        <begin position="86"/>
        <end position="152"/>
    </location>
</feature>
<dbReference type="EMBL" id="UINC01001372">
    <property type="protein sequence ID" value="SUZ79062.1"/>
    <property type="molecule type" value="Genomic_DNA"/>
</dbReference>
<evidence type="ECO:0000313" key="6">
    <source>
        <dbReference type="EMBL" id="SUZ79062.1"/>
    </source>
</evidence>
<evidence type="ECO:0000256" key="2">
    <source>
        <dbReference type="ARBA" id="ARBA00022517"/>
    </source>
</evidence>
<evidence type="ECO:0000259" key="4">
    <source>
        <dbReference type="Pfam" id="PF02576"/>
    </source>
</evidence>
<dbReference type="CDD" id="cd01734">
    <property type="entry name" value="YlxS_C"/>
    <property type="match status" value="1"/>
</dbReference>
<dbReference type="PANTHER" id="PTHR33867">
    <property type="entry name" value="RIBOSOME MATURATION FACTOR RIMP"/>
    <property type="match status" value="1"/>
</dbReference>
<keyword evidence="1" id="KW-0963">Cytoplasm</keyword>
<evidence type="ECO:0000256" key="3">
    <source>
        <dbReference type="SAM" id="MobiDB-lite"/>
    </source>
</evidence>
<feature type="domain" description="Ribosome maturation factor RimP N-terminal" evidence="4">
    <location>
        <begin position="15"/>
        <end position="83"/>
    </location>
</feature>
<dbReference type="GO" id="GO:0000028">
    <property type="term" value="P:ribosomal small subunit assembly"/>
    <property type="evidence" value="ECO:0007669"/>
    <property type="project" value="TreeGrafter"/>
</dbReference>
<dbReference type="GO" id="GO:0005829">
    <property type="term" value="C:cytosol"/>
    <property type="evidence" value="ECO:0007669"/>
    <property type="project" value="TreeGrafter"/>
</dbReference>
<proteinExistence type="inferred from homology"/>
<dbReference type="Gene3D" id="3.30.300.70">
    <property type="entry name" value="RimP-like superfamily, N-terminal"/>
    <property type="match status" value="1"/>
</dbReference>
<dbReference type="PANTHER" id="PTHR33867:SF1">
    <property type="entry name" value="RIBOSOME MATURATION FACTOR RIMP"/>
    <property type="match status" value="1"/>
</dbReference>
<dbReference type="Pfam" id="PF02576">
    <property type="entry name" value="RimP_N"/>
    <property type="match status" value="1"/>
</dbReference>
<protein>
    <recommendedName>
        <fullName evidence="7">Ribosome maturation factor RimP N-terminal domain-containing protein</fullName>
    </recommendedName>
</protein>
<organism evidence="6">
    <name type="scientific">marine metagenome</name>
    <dbReference type="NCBI Taxonomy" id="408172"/>
    <lineage>
        <taxon>unclassified sequences</taxon>
        <taxon>metagenomes</taxon>
        <taxon>ecological metagenomes</taxon>
    </lineage>
</organism>
<sequence length="177" mass="19218">MSTNPQQNLEPIFSLIEPVVEASGHHLYDIQHNGGTLAVLVQSENALGVDDLSQLSRAVSVALDEDDPIPGRYTLEISTPGVERRLRHVRHFAGAIGETVNIRTIPGANGRRRIVGNLISVEDELLSIEEPESGIATIHIDEIEKARTVFKWGAAPKPGSRPGKTGSKHDHERGSQS</sequence>